<evidence type="ECO:0000313" key="2">
    <source>
        <dbReference type="EMBL" id="OQS02781.1"/>
    </source>
</evidence>
<accession>A0A1V9ZXV6</accession>
<name>A0A1V9ZXV6_9STRA</name>
<dbReference type="Gene3D" id="1.25.10.10">
    <property type="entry name" value="Leucine-rich Repeat Variant"/>
    <property type="match status" value="1"/>
</dbReference>
<feature type="region of interest" description="Disordered" evidence="1">
    <location>
        <begin position="1"/>
        <end position="39"/>
    </location>
</feature>
<dbReference type="OrthoDB" id="151467at2759"/>
<dbReference type="AlphaFoldDB" id="A0A1V9ZXV6"/>
<dbReference type="InterPro" id="IPR011989">
    <property type="entry name" value="ARM-like"/>
</dbReference>
<proteinExistence type="predicted"/>
<protein>
    <submittedName>
        <fullName evidence="2">Uncharacterized protein</fullName>
    </submittedName>
</protein>
<evidence type="ECO:0000256" key="1">
    <source>
        <dbReference type="SAM" id="MobiDB-lite"/>
    </source>
</evidence>
<dbReference type="EMBL" id="JNBS01001077">
    <property type="protein sequence ID" value="OQS02781.1"/>
    <property type="molecule type" value="Genomic_DNA"/>
</dbReference>
<dbReference type="Proteomes" id="UP000243217">
    <property type="component" value="Unassembled WGS sequence"/>
</dbReference>
<feature type="compositionally biased region" description="Acidic residues" evidence="1">
    <location>
        <begin position="1"/>
        <end position="11"/>
    </location>
</feature>
<keyword evidence="3" id="KW-1185">Reference proteome</keyword>
<organism evidence="2 3">
    <name type="scientific">Thraustotheca clavata</name>
    <dbReference type="NCBI Taxonomy" id="74557"/>
    <lineage>
        <taxon>Eukaryota</taxon>
        <taxon>Sar</taxon>
        <taxon>Stramenopiles</taxon>
        <taxon>Oomycota</taxon>
        <taxon>Saprolegniomycetes</taxon>
        <taxon>Saprolegniales</taxon>
        <taxon>Achlyaceae</taxon>
        <taxon>Thraustotheca</taxon>
    </lineage>
</organism>
<dbReference type="InterPro" id="IPR016024">
    <property type="entry name" value="ARM-type_fold"/>
</dbReference>
<gene>
    <name evidence="2" type="ORF">THRCLA_04878</name>
</gene>
<evidence type="ECO:0000313" key="3">
    <source>
        <dbReference type="Proteomes" id="UP000243217"/>
    </source>
</evidence>
<reference evidence="2 3" key="1">
    <citation type="journal article" date="2014" name="Genome Biol. Evol.">
        <title>The secreted proteins of Achlya hypogyna and Thraustotheca clavata identify the ancestral oomycete secretome and reveal gene acquisitions by horizontal gene transfer.</title>
        <authorList>
            <person name="Misner I."/>
            <person name="Blouin N."/>
            <person name="Leonard G."/>
            <person name="Richards T.A."/>
            <person name="Lane C.E."/>
        </authorList>
    </citation>
    <scope>NUCLEOTIDE SEQUENCE [LARGE SCALE GENOMIC DNA]</scope>
    <source>
        <strain evidence="2 3">ATCC 34112</strain>
    </source>
</reference>
<dbReference type="SUPFAM" id="SSF48371">
    <property type="entry name" value="ARM repeat"/>
    <property type="match status" value="1"/>
</dbReference>
<sequence>MDPREEEEMNEQEEKKQDQVQEDEAKETTPHVPTVLEDEEKIEYRSISIMAMPTQFGFGHMHQASVAAPPALTSMRARTTAKEPRIAMLDPTNYTKVTPQVLPPAPFRLEMHSHFHVKGAELRRACITIGQKLMDMGSEFIFKAEKAKWKVTRIHGASWMKANVKLYKSGNDYIAEFQRREGDIVSMMEVYGEVVEACKNQRVLAGSGAVKPTTLKRPAPFATPKKITVATTQVQDAVLSVEEMMNSTHTDVQLQGVLASVSLASTPNYKDIMATLVPHLVGLTKSSNQKLVICASFALARLCDDPECRRVFMNCDGWQVIMTMAAGGADIATELQRESLHILENLCPLYYNELANTQGASAVLEVIQHWESIVDPRLKKHACGAHRALQSAGLLA</sequence>
<comment type="caution">
    <text evidence="2">The sequence shown here is derived from an EMBL/GenBank/DDBJ whole genome shotgun (WGS) entry which is preliminary data.</text>
</comment>